<feature type="compositionally biased region" description="Gly residues" evidence="1">
    <location>
        <begin position="313"/>
        <end position="327"/>
    </location>
</feature>
<feature type="compositionally biased region" description="Polar residues" evidence="1">
    <location>
        <begin position="10"/>
        <end position="19"/>
    </location>
</feature>
<dbReference type="InterPro" id="IPR013087">
    <property type="entry name" value="Znf_C2H2_type"/>
</dbReference>
<feature type="compositionally biased region" description="Acidic residues" evidence="1">
    <location>
        <begin position="193"/>
        <end position="209"/>
    </location>
</feature>
<organism evidence="3 4">
    <name type="scientific">Pisolithus microcarpus 441</name>
    <dbReference type="NCBI Taxonomy" id="765257"/>
    <lineage>
        <taxon>Eukaryota</taxon>
        <taxon>Fungi</taxon>
        <taxon>Dikarya</taxon>
        <taxon>Basidiomycota</taxon>
        <taxon>Agaricomycotina</taxon>
        <taxon>Agaricomycetes</taxon>
        <taxon>Agaricomycetidae</taxon>
        <taxon>Boletales</taxon>
        <taxon>Sclerodermatineae</taxon>
        <taxon>Pisolithaceae</taxon>
        <taxon>Pisolithus</taxon>
    </lineage>
</organism>
<evidence type="ECO:0000313" key="3">
    <source>
        <dbReference type="EMBL" id="KIK14765.1"/>
    </source>
</evidence>
<feature type="region of interest" description="Disordered" evidence="1">
    <location>
        <begin position="1"/>
        <end position="51"/>
    </location>
</feature>
<name>A0A0C9XR52_9AGAM</name>
<keyword evidence="4" id="KW-1185">Reference proteome</keyword>
<reference evidence="3 4" key="1">
    <citation type="submission" date="2014-04" db="EMBL/GenBank/DDBJ databases">
        <authorList>
            <consortium name="DOE Joint Genome Institute"/>
            <person name="Kuo A."/>
            <person name="Kohler A."/>
            <person name="Costa M.D."/>
            <person name="Nagy L.G."/>
            <person name="Floudas D."/>
            <person name="Copeland A."/>
            <person name="Barry K.W."/>
            <person name="Cichocki N."/>
            <person name="Veneault-Fourrey C."/>
            <person name="LaButti K."/>
            <person name="Lindquist E.A."/>
            <person name="Lipzen A."/>
            <person name="Lundell T."/>
            <person name="Morin E."/>
            <person name="Murat C."/>
            <person name="Sun H."/>
            <person name="Tunlid A."/>
            <person name="Henrissat B."/>
            <person name="Grigoriev I.V."/>
            <person name="Hibbett D.S."/>
            <person name="Martin F."/>
            <person name="Nordberg H.P."/>
            <person name="Cantor M.N."/>
            <person name="Hua S.X."/>
        </authorList>
    </citation>
    <scope>NUCLEOTIDE SEQUENCE [LARGE SCALE GENOMIC DNA]</scope>
    <source>
        <strain evidence="3 4">441</strain>
    </source>
</reference>
<proteinExistence type="predicted"/>
<dbReference type="AlphaFoldDB" id="A0A0C9XR52"/>
<protein>
    <submittedName>
        <fullName evidence="3">Unplaced genomic scaffold scaffold_239, whole genome shotgun sequence</fullName>
    </submittedName>
</protein>
<dbReference type="EMBL" id="KN833923">
    <property type="protein sequence ID" value="KIK14765.1"/>
    <property type="molecule type" value="Genomic_DNA"/>
</dbReference>
<feature type="region of interest" description="Disordered" evidence="1">
    <location>
        <begin position="185"/>
        <end position="214"/>
    </location>
</feature>
<reference evidence="4" key="2">
    <citation type="submission" date="2015-01" db="EMBL/GenBank/DDBJ databases">
        <title>Evolutionary Origins and Diversification of the Mycorrhizal Mutualists.</title>
        <authorList>
            <consortium name="DOE Joint Genome Institute"/>
            <consortium name="Mycorrhizal Genomics Consortium"/>
            <person name="Kohler A."/>
            <person name="Kuo A."/>
            <person name="Nagy L.G."/>
            <person name="Floudas D."/>
            <person name="Copeland A."/>
            <person name="Barry K.W."/>
            <person name="Cichocki N."/>
            <person name="Veneault-Fourrey C."/>
            <person name="LaButti K."/>
            <person name="Lindquist E.A."/>
            <person name="Lipzen A."/>
            <person name="Lundell T."/>
            <person name="Morin E."/>
            <person name="Murat C."/>
            <person name="Riley R."/>
            <person name="Ohm R."/>
            <person name="Sun H."/>
            <person name="Tunlid A."/>
            <person name="Henrissat B."/>
            <person name="Grigoriev I.V."/>
            <person name="Hibbett D.S."/>
            <person name="Martin F."/>
        </authorList>
    </citation>
    <scope>NUCLEOTIDE SEQUENCE [LARGE SCALE GENOMIC DNA]</scope>
    <source>
        <strain evidence="4">441</strain>
    </source>
</reference>
<dbReference type="PANTHER" id="PTHR21354">
    <property type="entry name" value="ZINC FINGER PROTEIN 511"/>
    <property type="match status" value="1"/>
</dbReference>
<gene>
    <name evidence="3" type="ORF">PISMIDRAFT_31057</name>
</gene>
<feature type="compositionally biased region" description="Polar residues" evidence="1">
    <location>
        <begin position="234"/>
        <end position="248"/>
    </location>
</feature>
<dbReference type="OrthoDB" id="18440at2759"/>
<dbReference type="Proteomes" id="UP000054018">
    <property type="component" value="Unassembled WGS sequence"/>
</dbReference>
<feature type="compositionally biased region" description="Polar residues" evidence="1">
    <location>
        <begin position="361"/>
        <end position="374"/>
    </location>
</feature>
<evidence type="ECO:0000256" key="1">
    <source>
        <dbReference type="SAM" id="MobiDB-lite"/>
    </source>
</evidence>
<feature type="domain" description="C2H2-type" evidence="2">
    <location>
        <begin position="132"/>
        <end position="155"/>
    </location>
</feature>
<sequence>MGSSKRQRTPSRLSDRSVSTLPTTTTTTNTDHNDDSLYHYPMNKASRTSATNGPELLCTLPPTCNPPHNTPTPLANSRDLEIHYGKYHAHVCEQPGCGFVFPDARLLELHQTECHDPLAALRRERGEKIFACHLASCPRKFLTPKTRRLHLIQAHSYPKEYFFAVTNKGVGGLLKRWGEGASMVRGKWKPREMEEEEEEEEEKESDYDGDATPKVSQLHDFDVASPATTPRMATAQSPRQSVTQQSSAEVEKLAQSMTSLSLVPSSIRFGRGGKGGGFVHPELHNPQVARGNFGPRGGRGRARIAANVHPLSGGHGARGGALDGGFRGRSRGPARRVMPPGFVHGGFPRGRGRGSPSERGNTSQPAGNVSSPLS</sequence>
<evidence type="ECO:0000259" key="2">
    <source>
        <dbReference type="PROSITE" id="PS00028"/>
    </source>
</evidence>
<dbReference type="PROSITE" id="PS00028">
    <property type="entry name" value="ZINC_FINGER_C2H2_1"/>
    <property type="match status" value="2"/>
</dbReference>
<dbReference type="SMART" id="SM00355">
    <property type="entry name" value="ZnF_C2H2"/>
    <property type="match status" value="2"/>
</dbReference>
<feature type="compositionally biased region" description="Low complexity" evidence="1">
    <location>
        <begin position="20"/>
        <end position="30"/>
    </location>
</feature>
<dbReference type="InterPro" id="IPR039258">
    <property type="entry name" value="ZNF511"/>
</dbReference>
<dbReference type="PANTHER" id="PTHR21354:SF0">
    <property type="entry name" value="ZINC FINGER PROTEIN 511"/>
    <property type="match status" value="1"/>
</dbReference>
<feature type="domain" description="C2H2-type" evidence="2">
    <location>
        <begin position="92"/>
        <end position="115"/>
    </location>
</feature>
<accession>A0A0C9XR52</accession>
<feature type="region of interest" description="Disordered" evidence="1">
    <location>
        <begin position="229"/>
        <end position="249"/>
    </location>
</feature>
<feature type="region of interest" description="Disordered" evidence="1">
    <location>
        <begin position="309"/>
        <end position="374"/>
    </location>
</feature>
<evidence type="ECO:0000313" key="4">
    <source>
        <dbReference type="Proteomes" id="UP000054018"/>
    </source>
</evidence>
<dbReference type="HOGENOM" id="CLU_055660_2_0_1"/>